<evidence type="ECO:0000313" key="9">
    <source>
        <dbReference type="EMBL" id="KAL3840050.1"/>
    </source>
</evidence>
<protein>
    <recommendedName>
        <fullName evidence="8">C3H1-type domain-containing protein</fullName>
    </recommendedName>
</protein>
<dbReference type="EMBL" id="JBJXBP010000003">
    <property type="protein sequence ID" value="KAL3840050.1"/>
    <property type="molecule type" value="Genomic_DNA"/>
</dbReference>
<evidence type="ECO:0000313" key="10">
    <source>
        <dbReference type="Proteomes" id="UP001634393"/>
    </source>
</evidence>
<sequence>MTSDRGEITSDKIDALSAVLHLDVYTTLREIQKVPDTVLVSKKVNVEGYPNEPSGPNSKRKRSCLTTLPASLPVADNMVTQCPGHTEKLLTSNENTYPGCQFGFDEAEGRADETVLAKEDIGHGDSLGFSQHTDLVDISVRKPGLREDTQLPAYTTAGKCGGTTSEEVKVDKENFSSSDMGKTLEDGDKLLVKDNLAKDVRMGLSGPKNNEHHETASSSNGEVAQVWANDFISAAEVEIPHERDSCEEDGSSSEGTFGVEDSSLGVDFGAEGSFSFRKKRKVANPILTPSPLLEDDLIADGLTSNCSKLDQAYSPLPDTEAGQREDTHSPAVTAANKCGSIVGEDNLALKEDLSSCSNNNACFPNSSDELTDSDSDPEDLLSFSDFSLPSNPKASASQPRNRIVYGAEERFNRKPVSAYPNNNFSLGKFVQKATSGNAQTVAKIPPPVPQGISKVVQNLNLVHGKPNLKKSQQISAVPNVFPRPINSNRSRDFPTHATKSRTWHRTGSSSVAVAGPKLQPCPLPQSRETNMPRTAQSSYMRKGNSLVRKPSPSTATPPGLSSSVYKRSPCIDTLEKKQPSNGKIDGVDAPTVHRLEPVNIFESPEAPPIERSVKSSNSTTCNLQESSSGNGCSSKILGAIDVIKKSSAIPENCQNGSRNNSDSQSTLDQRNSRKKIKYVKRRSNQLVAASDFEEESISGVDKIQSSFSDGYFKSRKNQLVRASVAENHATNGDAAAEVNSSKLVLKELPLRISGKRQSSKGFAKTYRSSKFSFVWKLHDVHSSQKHNHPERSQKVLSHLFPWKRATYRRSVMLALGSKPNNDYSAVSQKVLLSRKRGAVYTKSTHGYSLRMSKVLSVGGSSLKWSKTIERISKKTNEEATRAVAAAEKTKKEERIAVPVVSKSRNHVSRKLVLSVKQRAGERIFRIGSERYKMDPTRRTLCRITEEKPSSSIVIQPDKIVKRSYVPKRLFIGNDEYVRIGTGNQLIRDPKKRTRVLASEKIRWSLRTARMRLARKRKYCQFFTRFGKCNKEDGKCPYIHDPSKIAVCTKFLNGSCSNPDCKLTHKVIPERMQDCSYFVKGSCSNENCPYRHVNVEPDSSVCESFLRGYCIDGNECRKKHTYVCPAFEETGVCPQASTCKLHHPKKKIENKPKSEQKSVLGRYFDGGLIGVADCSSMDTSEKLSAKGKDDIGFSEGKYPDYISLDVSDDEV</sequence>
<feature type="zinc finger region" description="C3H1-type" evidence="6">
    <location>
        <begin position="1095"/>
        <end position="1122"/>
    </location>
</feature>
<dbReference type="FunFam" id="4.10.1000.10:FF:000022">
    <property type="entry name" value="Zinc finger CCCH domain-containing protein 7"/>
    <property type="match status" value="1"/>
</dbReference>
<feature type="compositionally biased region" description="Polar residues" evidence="7">
    <location>
        <begin position="614"/>
        <end position="630"/>
    </location>
</feature>
<feature type="region of interest" description="Disordered" evidence="7">
    <location>
        <begin position="480"/>
        <end position="566"/>
    </location>
</feature>
<feature type="region of interest" description="Disordered" evidence="7">
    <location>
        <begin position="241"/>
        <end position="261"/>
    </location>
</feature>
<keyword evidence="3 6" id="KW-0863">Zinc-finger</keyword>
<dbReference type="GO" id="GO:0005634">
    <property type="term" value="C:nucleus"/>
    <property type="evidence" value="ECO:0007669"/>
    <property type="project" value="UniProtKB-ARBA"/>
</dbReference>
<feature type="region of interest" description="Disordered" evidence="7">
    <location>
        <begin position="367"/>
        <end position="399"/>
    </location>
</feature>
<feature type="compositionally biased region" description="Polar residues" evidence="7">
    <location>
        <begin position="526"/>
        <end position="539"/>
    </location>
</feature>
<evidence type="ECO:0000256" key="5">
    <source>
        <dbReference type="ARBA" id="ARBA00023125"/>
    </source>
</evidence>
<dbReference type="Gene3D" id="4.10.1000.10">
    <property type="entry name" value="Zinc finger, CCCH-type"/>
    <property type="match status" value="2"/>
</dbReference>
<dbReference type="GO" id="GO:0008270">
    <property type="term" value="F:zinc ion binding"/>
    <property type="evidence" value="ECO:0007669"/>
    <property type="project" value="UniProtKB-KW"/>
</dbReference>
<keyword evidence="10" id="KW-1185">Reference proteome</keyword>
<feature type="compositionally biased region" description="Polar residues" evidence="7">
    <location>
        <begin position="652"/>
        <end position="669"/>
    </location>
</feature>
<evidence type="ECO:0000256" key="6">
    <source>
        <dbReference type="PROSITE-ProRule" id="PRU00723"/>
    </source>
</evidence>
<evidence type="ECO:0000256" key="2">
    <source>
        <dbReference type="ARBA" id="ARBA00022737"/>
    </source>
</evidence>
<accession>A0ABD3TSQ5</accession>
<keyword evidence="4 6" id="KW-0862">Zinc</keyword>
<evidence type="ECO:0000259" key="8">
    <source>
        <dbReference type="PROSITE" id="PS50103"/>
    </source>
</evidence>
<feature type="domain" description="C3H1-type" evidence="8">
    <location>
        <begin position="1013"/>
        <end position="1042"/>
    </location>
</feature>
<evidence type="ECO:0000256" key="3">
    <source>
        <dbReference type="ARBA" id="ARBA00022771"/>
    </source>
</evidence>
<dbReference type="SMART" id="SM00356">
    <property type="entry name" value="ZnF_C3H1"/>
    <property type="match status" value="5"/>
</dbReference>
<feature type="region of interest" description="Disordered" evidence="7">
    <location>
        <begin position="604"/>
        <end position="630"/>
    </location>
</feature>
<feature type="compositionally biased region" description="Acidic residues" evidence="7">
    <location>
        <begin position="369"/>
        <end position="379"/>
    </location>
</feature>
<feature type="region of interest" description="Disordered" evidence="7">
    <location>
        <begin position="310"/>
        <end position="330"/>
    </location>
</feature>
<dbReference type="PANTHER" id="PTHR46156:SF1">
    <property type="entry name" value="ZINC FINGER CCCH DOMAIN-CONTAINING PROTEIN 3"/>
    <property type="match status" value="1"/>
</dbReference>
<feature type="compositionally biased region" description="Polar residues" evidence="7">
    <location>
        <begin position="551"/>
        <end position="565"/>
    </location>
</feature>
<dbReference type="FunFam" id="4.10.1000.10:FF:000008">
    <property type="entry name" value="zinc finger CCCH domain-containing protein 3"/>
    <property type="match status" value="1"/>
</dbReference>
<dbReference type="PROSITE" id="PS50103">
    <property type="entry name" value="ZF_C3H1"/>
    <property type="match status" value="3"/>
</dbReference>
<feature type="domain" description="C3H1-type" evidence="8">
    <location>
        <begin position="1068"/>
        <end position="1094"/>
    </location>
</feature>
<evidence type="ECO:0000256" key="7">
    <source>
        <dbReference type="SAM" id="MobiDB-lite"/>
    </source>
</evidence>
<dbReference type="AlphaFoldDB" id="A0ABD3TSQ5"/>
<dbReference type="InterPro" id="IPR000571">
    <property type="entry name" value="Znf_CCCH"/>
</dbReference>
<feature type="region of interest" description="Disordered" evidence="7">
    <location>
        <begin position="650"/>
        <end position="674"/>
    </location>
</feature>
<feature type="zinc finger region" description="C3H1-type" evidence="6">
    <location>
        <begin position="1013"/>
        <end position="1042"/>
    </location>
</feature>
<gene>
    <name evidence="9" type="ORF">ACJIZ3_024641</name>
</gene>
<dbReference type="Proteomes" id="UP001634393">
    <property type="component" value="Unassembled WGS sequence"/>
</dbReference>
<keyword evidence="2" id="KW-0677">Repeat</keyword>
<organism evidence="9 10">
    <name type="scientific">Penstemon smallii</name>
    <dbReference type="NCBI Taxonomy" id="265156"/>
    <lineage>
        <taxon>Eukaryota</taxon>
        <taxon>Viridiplantae</taxon>
        <taxon>Streptophyta</taxon>
        <taxon>Embryophyta</taxon>
        <taxon>Tracheophyta</taxon>
        <taxon>Spermatophyta</taxon>
        <taxon>Magnoliopsida</taxon>
        <taxon>eudicotyledons</taxon>
        <taxon>Gunneridae</taxon>
        <taxon>Pentapetalae</taxon>
        <taxon>asterids</taxon>
        <taxon>lamiids</taxon>
        <taxon>Lamiales</taxon>
        <taxon>Plantaginaceae</taxon>
        <taxon>Cheloneae</taxon>
        <taxon>Penstemon</taxon>
    </lineage>
</organism>
<evidence type="ECO:0000256" key="4">
    <source>
        <dbReference type="ARBA" id="ARBA00022833"/>
    </source>
</evidence>
<feature type="domain" description="C3H1-type" evidence="8">
    <location>
        <begin position="1095"/>
        <end position="1122"/>
    </location>
</feature>
<reference evidence="9 10" key="1">
    <citation type="submission" date="2024-12" db="EMBL/GenBank/DDBJ databases">
        <title>The unique morphological basis and parallel evolutionary history of personate flowers in Penstemon.</title>
        <authorList>
            <person name="Depatie T.H."/>
            <person name="Wessinger C.A."/>
        </authorList>
    </citation>
    <scope>NUCLEOTIDE SEQUENCE [LARGE SCALE GENOMIC DNA]</scope>
    <source>
        <strain evidence="9">WTNN_2</strain>
        <tissue evidence="9">Leaf</tissue>
    </source>
</reference>
<feature type="zinc finger region" description="C3H1-type" evidence="6">
    <location>
        <begin position="1068"/>
        <end position="1094"/>
    </location>
</feature>
<feature type="compositionally biased region" description="Low complexity" evidence="7">
    <location>
        <begin position="380"/>
        <end position="390"/>
    </location>
</feature>
<dbReference type="PANTHER" id="PTHR46156">
    <property type="entry name" value="CCCH ZINGC FINGER"/>
    <property type="match status" value="1"/>
</dbReference>
<evidence type="ECO:0000256" key="1">
    <source>
        <dbReference type="ARBA" id="ARBA00022723"/>
    </source>
</evidence>
<keyword evidence="1 6" id="KW-0479">Metal-binding</keyword>
<name>A0ABD3TSQ5_9LAMI</name>
<comment type="caution">
    <text evidence="9">The sequence shown here is derived from an EMBL/GenBank/DDBJ whole genome shotgun (WGS) entry which is preliminary data.</text>
</comment>
<proteinExistence type="predicted"/>
<dbReference type="GO" id="GO:0003677">
    <property type="term" value="F:DNA binding"/>
    <property type="evidence" value="ECO:0007669"/>
    <property type="project" value="UniProtKB-KW"/>
</dbReference>
<keyword evidence="5" id="KW-0238">DNA-binding</keyword>